<proteinExistence type="predicted"/>
<name>A0ABD1QW30_9LAMI</name>
<dbReference type="Gene3D" id="2.60.40.420">
    <property type="entry name" value="Cupredoxins - blue copper proteins"/>
    <property type="match status" value="1"/>
</dbReference>
<dbReference type="InterPro" id="IPR001117">
    <property type="entry name" value="Cu-oxidase_2nd"/>
</dbReference>
<evidence type="ECO:0000313" key="2">
    <source>
        <dbReference type="EMBL" id="KAL2480358.1"/>
    </source>
</evidence>
<evidence type="ECO:0000313" key="3">
    <source>
        <dbReference type="Proteomes" id="UP001604336"/>
    </source>
</evidence>
<evidence type="ECO:0000259" key="1">
    <source>
        <dbReference type="Pfam" id="PF00394"/>
    </source>
</evidence>
<protein>
    <submittedName>
        <fullName evidence="2">SKU5 similar 18</fullName>
    </submittedName>
</protein>
<gene>
    <name evidence="2" type="ORF">Adt_33324</name>
</gene>
<dbReference type="InterPro" id="IPR008972">
    <property type="entry name" value="Cupredoxin"/>
</dbReference>
<dbReference type="EMBL" id="JBFOLK010000010">
    <property type="protein sequence ID" value="KAL2480358.1"/>
    <property type="molecule type" value="Genomic_DNA"/>
</dbReference>
<keyword evidence="3" id="KW-1185">Reference proteome</keyword>
<feature type="domain" description="Plastocyanin-like" evidence="1">
    <location>
        <begin position="1"/>
        <end position="51"/>
    </location>
</feature>
<sequence>MLLVETERAYTLKQYYESLDVHAGQSYSLLVTATNQTDGISYYMVASSRFIPLELVGIGILFAILDFWENPSIPMHPLLLPYDFLYFIEQAGSIRLDLSVGAARPNPQGSYHYGNINVSTMLVLENNVALINGKYRYTDEMFAKGDEYLVERANEQQLPDDTLLDEIPVDDPDAGLKIMISDE</sequence>
<dbReference type="Proteomes" id="UP001604336">
    <property type="component" value="Unassembled WGS sequence"/>
</dbReference>
<dbReference type="Pfam" id="PF00394">
    <property type="entry name" value="Cu-oxidase"/>
    <property type="match status" value="1"/>
</dbReference>
<comment type="caution">
    <text evidence="2">The sequence shown here is derived from an EMBL/GenBank/DDBJ whole genome shotgun (WGS) entry which is preliminary data.</text>
</comment>
<reference evidence="3" key="1">
    <citation type="submission" date="2024-07" db="EMBL/GenBank/DDBJ databases">
        <title>Two chromosome-level genome assemblies of Korean endemic species Abeliophyllum distichum and Forsythia ovata (Oleaceae).</title>
        <authorList>
            <person name="Jang H."/>
        </authorList>
    </citation>
    <scope>NUCLEOTIDE SEQUENCE [LARGE SCALE GENOMIC DNA]</scope>
</reference>
<organism evidence="2 3">
    <name type="scientific">Abeliophyllum distichum</name>
    <dbReference type="NCBI Taxonomy" id="126358"/>
    <lineage>
        <taxon>Eukaryota</taxon>
        <taxon>Viridiplantae</taxon>
        <taxon>Streptophyta</taxon>
        <taxon>Embryophyta</taxon>
        <taxon>Tracheophyta</taxon>
        <taxon>Spermatophyta</taxon>
        <taxon>Magnoliopsida</taxon>
        <taxon>eudicotyledons</taxon>
        <taxon>Gunneridae</taxon>
        <taxon>Pentapetalae</taxon>
        <taxon>asterids</taxon>
        <taxon>lamiids</taxon>
        <taxon>Lamiales</taxon>
        <taxon>Oleaceae</taxon>
        <taxon>Forsythieae</taxon>
        <taxon>Abeliophyllum</taxon>
    </lineage>
</organism>
<accession>A0ABD1QW30</accession>
<dbReference type="AlphaFoldDB" id="A0ABD1QW30"/>